<proteinExistence type="predicted"/>
<dbReference type="EMBL" id="QVQT01000002">
    <property type="protein sequence ID" value="RFU17546.1"/>
    <property type="molecule type" value="Genomic_DNA"/>
</dbReference>
<name>A0A372IRL8_9BACT</name>
<dbReference type="GO" id="GO:0009395">
    <property type="term" value="P:phospholipid catabolic process"/>
    <property type="evidence" value="ECO:0007669"/>
    <property type="project" value="TreeGrafter"/>
</dbReference>
<keyword evidence="4" id="KW-0443">Lipid metabolism</keyword>
<dbReference type="GO" id="GO:0005576">
    <property type="term" value="C:extracellular region"/>
    <property type="evidence" value="ECO:0007669"/>
    <property type="project" value="TreeGrafter"/>
</dbReference>
<keyword evidence="1 6" id="KW-0732">Signal</keyword>
<feature type="chain" id="PRO_5016852231" evidence="6">
    <location>
        <begin position="32"/>
        <end position="479"/>
    </location>
</feature>
<dbReference type="InterPro" id="IPR047794">
    <property type="entry name" value="C45_proenzyme-like"/>
</dbReference>
<feature type="signal peptide" evidence="6">
    <location>
        <begin position="1"/>
        <end position="31"/>
    </location>
</feature>
<evidence type="ECO:0000256" key="4">
    <source>
        <dbReference type="ARBA" id="ARBA00023098"/>
    </source>
</evidence>
<dbReference type="Pfam" id="PF04916">
    <property type="entry name" value="Phospholip_B"/>
    <property type="match status" value="1"/>
</dbReference>
<reference evidence="7 8" key="1">
    <citation type="submission" date="2018-08" db="EMBL/GenBank/DDBJ databases">
        <title>Acidipila sp. 4G-K13, an acidobacterium isolated from forest soil.</title>
        <authorList>
            <person name="Gao Z.-H."/>
            <person name="Qiu L.-H."/>
        </authorList>
    </citation>
    <scope>NUCLEOTIDE SEQUENCE [LARGE SCALE GENOMIC DNA]</scope>
    <source>
        <strain evidence="7 8">4G-K13</strain>
    </source>
</reference>
<keyword evidence="3" id="KW-0442">Lipid degradation</keyword>
<evidence type="ECO:0000256" key="5">
    <source>
        <dbReference type="ARBA" id="ARBA00023180"/>
    </source>
</evidence>
<keyword evidence="8" id="KW-1185">Reference proteome</keyword>
<evidence type="ECO:0000256" key="3">
    <source>
        <dbReference type="ARBA" id="ARBA00022963"/>
    </source>
</evidence>
<organism evidence="7 8">
    <name type="scientific">Paracidobacterium acidisoli</name>
    <dbReference type="NCBI Taxonomy" id="2303751"/>
    <lineage>
        <taxon>Bacteria</taxon>
        <taxon>Pseudomonadati</taxon>
        <taxon>Acidobacteriota</taxon>
        <taxon>Terriglobia</taxon>
        <taxon>Terriglobales</taxon>
        <taxon>Acidobacteriaceae</taxon>
        <taxon>Paracidobacterium</taxon>
    </lineage>
</organism>
<accession>A0A372IRL8</accession>
<comment type="caution">
    <text evidence="7">The sequence shown here is derived from an EMBL/GenBank/DDBJ whole genome shotgun (WGS) entry which is preliminary data.</text>
</comment>
<sequence>MLFRLRRCVVPYLVWLCAALCFMTGFTAAHAATAPLPSSYTFQRNGWTYVHLQGTPQQIGYQHGYLLANQIEDALQVFRLEDEHTTHRSWKFFHDAAKNMLWPHIGEEYQEELMAMAEGVQAKGVHIDVWDLVALNGTMELAEYYVPWLDKQQHDSRAPRIHAPGNCSAFIATGSYTKDGKIVLAHNNWSSYAEGARWTVVFDIQPAHGHHILMEGVPGMITSNDDFGLNSAGIMVAETTITQFEGWNPEGTPEFVRSRKALQYASSIDEYVAIMREGNNGGYANDWLIGDRKTGEIAYLELGLKHTPLWRTNNGYFVSSNFPRDPALIRDETEGFNPRDLSTSPNARRARWEQEMKEHRGGIDLALAQQFLADHVDSYTHQTHADQRTLCGHVDAAKGGIPLWDWGPYYPGGAVQGKATTSDMAAAMSFSGHAGHPCGEDFLAKPFLAAHPEYAWMSPILRDLKSGPWTTFTAGERAK</sequence>
<protein>
    <submittedName>
        <fullName evidence="7">Peptidase C45</fullName>
    </submittedName>
</protein>
<keyword evidence="2" id="KW-0378">Hydrolase</keyword>
<dbReference type="Proteomes" id="UP000264702">
    <property type="component" value="Unassembled WGS sequence"/>
</dbReference>
<evidence type="ECO:0000313" key="7">
    <source>
        <dbReference type="EMBL" id="RFU17546.1"/>
    </source>
</evidence>
<dbReference type="Gene3D" id="3.60.60.30">
    <property type="match status" value="1"/>
</dbReference>
<dbReference type="InterPro" id="IPR007000">
    <property type="entry name" value="PLipase_B-like"/>
</dbReference>
<dbReference type="RefSeq" id="WP_117298296.1">
    <property type="nucleotide sequence ID" value="NZ_QVQT02000002.1"/>
</dbReference>
<dbReference type="PANTHER" id="PTHR12370:SF3">
    <property type="entry name" value="PHOSPHOLIPASE B-LIKE 2-RELATED"/>
    <property type="match status" value="1"/>
</dbReference>
<dbReference type="AlphaFoldDB" id="A0A372IRL8"/>
<evidence type="ECO:0000256" key="6">
    <source>
        <dbReference type="SAM" id="SignalP"/>
    </source>
</evidence>
<dbReference type="OrthoDB" id="8109453at2"/>
<gene>
    <name evidence="7" type="ORF">D0Y96_05255</name>
</gene>
<dbReference type="PANTHER" id="PTHR12370">
    <property type="entry name" value="PHOSPHOLIPASE B-RELATED"/>
    <property type="match status" value="1"/>
</dbReference>
<evidence type="ECO:0000256" key="2">
    <source>
        <dbReference type="ARBA" id="ARBA00022801"/>
    </source>
</evidence>
<keyword evidence="5" id="KW-0325">Glycoprotein</keyword>
<evidence type="ECO:0000313" key="8">
    <source>
        <dbReference type="Proteomes" id="UP000264702"/>
    </source>
</evidence>
<dbReference type="GO" id="GO:0004620">
    <property type="term" value="F:phospholipase activity"/>
    <property type="evidence" value="ECO:0007669"/>
    <property type="project" value="InterPro"/>
</dbReference>
<dbReference type="NCBIfam" id="NF040521">
    <property type="entry name" value="C45_proenzyme"/>
    <property type="match status" value="1"/>
</dbReference>
<evidence type="ECO:0000256" key="1">
    <source>
        <dbReference type="ARBA" id="ARBA00022729"/>
    </source>
</evidence>